<dbReference type="AlphaFoldDB" id="V2WHW1"/>
<evidence type="ECO:0000256" key="1">
    <source>
        <dbReference type="SAM" id="MobiDB-lite"/>
    </source>
</evidence>
<keyword evidence="2" id="KW-1133">Transmembrane helix</keyword>
<proteinExistence type="predicted"/>
<keyword evidence="2" id="KW-0812">Transmembrane</keyword>
<dbReference type="Pfam" id="PF20153">
    <property type="entry name" value="DUF6535"/>
    <property type="match status" value="1"/>
</dbReference>
<evidence type="ECO:0000313" key="5">
    <source>
        <dbReference type="Proteomes" id="UP000017559"/>
    </source>
</evidence>
<feature type="region of interest" description="Disordered" evidence="1">
    <location>
        <begin position="1"/>
        <end position="41"/>
    </location>
</feature>
<feature type="compositionally biased region" description="Basic and acidic residues" evidence="1">
    <location>
        <begin position="13"/>
        <end position="22"/>
    </location>
</feature>
<dbReference type="Proteomes" id="UP000017559">
    <property type="component" value="Unassembled WGS sequence"/>
</dbReference>
<sequence length="646" mass="73583">MSDVPLTFPDSPPVEREVHTSEDDAPPSSPTPPATSAQNKNHTVEASWHALLNKVDDYETKMVKIWKEDIAALPVFAGLLSAVVTAFLIESYQWLSESPEDTTVFLLTHISRQLSDPTMPPAEPEAFHPPASSILINCFWFLSLILALVSGLFSLICNHWLREHTRQIPVKTTAEALALYQLRRDSLQKWRVPQLVATMPILLEVALFLFFAGLLHLAWTRNLAVFVVCIVPVGFAAGFYIITALLPIANIYTDIRRRRSEAAQWFRFICPYKSPHAWAVYHFSCMILRQLPSIGPSLYKRGLFWLEVVMPAPDWLYSDLRVLRADPAPFNLKVYKLRALDWAAQMFQGNPTMVPHFQNIFQSLSLHPSIIMSGILNYWTLVMWEDFTPSDVQEELADMTKFQETRRQGLGWYTSTSRAPSIPEPILHSKEGIQILSFHQYWFSLVDKNINVPIVRDLKDSISQFQAAGLSKAVNLRFFIPFPIVDKLWAHPSHEIRQESISLIRLFKDSWSAYPGPEEEGDERLAFIAALIKHLRQNDGNGHQSCLLTSPLGLEFIRFIHNEIIQHRLYEYSGWEPDSHLRDMLIEEWIAATRSVNGLAFIPRPEGSARLSIEVAYHGLDGNAVQVQERPDSVEMSQLGTKPLDP</sequence>
<dbReference type="EMBL" id="AWSO01000930">
    <property type="protein sequence ID" value="ESK86448.1"/>
    <property type="molecule type" value="Genomic_DNA"/>
</dbReference>
<keyword evidence="2" id="KW-0472">Membrane</keyword>
<evidence type="ECO:0000259" key="3">
    <source>
        <dbReference type="Pfam" id="PF20153"/>
    </source>
</evidence>
<evidence type="ECO:0000313" key="4">
    <source>
        <dbReference type="EMBL" id="ESK86448.1"/>
    </source>
</evidence>
<organism evidence="4 5">
    <name type="scientific">Moniliophthora roreri (strain MCA 2997)</name>
    <name type="common">Cocoa frosty pod rot fungus</name>
    <name type="synonym">Crinipellis roreri</name>
    <dbReference type="NCBI Taxonomy" id="1381753"/>
    <lineage>
        <taxon>Eukaryota</taxon>
        <taxon>Fungi</taxon>
        <taxon>Dikarya</taxon>
        <taxon>Basidiomycota</taxon>
        <taxon>Agaricomycotina</taxon>
        <taxon>Agaricomycetes</taxon>
        <taxon>Agaricomycetidae</taxon>
        <taxon>Agaricales</taxon>
        <taxon>Marasmiineae</taxon>
        <taxon>Marasmiaceae</taxon>
        <taxon>Moniliophthora</taxon>
    </lineage>
</organism>
<protein>
    <recommendedName>
        <fullName evidence="3">DUF6535 domain-containing protein</fullName>
    </recommendedName>
</protein>
<dbReference type="HOGENOM" id="CLU_018688_4_1_1"/>
<feature type="transmembrane region" description="Helical" evidence="2">
    <location>
        <begin position="70"/>
        <end position="89"/>
    </location>
</feature>
<accession>V2WHW1</accession>
<name>V2WHW1_MONRO</name>
<feature type="transmembrane region" description="Helical" evidence="2">
    <location>
        <begin position="192"/>
        <end position="217"/>
    </location>
</feature>
<feature type="transmembrane region" description="Helical" evidence="2">
    <location>
        <begin position="134"/>
        <end position="157"/>
    </location>
</feature>
<evidence type="ECO:0000256" key="2">
    <source>
        <dbReference type="SAM" id="Phobius"/>
    </source>
</evidence>
<dbReference type="InterPro" id="IPR045338">
    <property type="entry name" value="DUF6535"/>
</dbReference>
<feature type="transmembrane region" description="Helical" evidence="2">
    <location>
        <begin position="223"/>
        <end position="249"/>
    </location>
</feature>
<dbReference type="OrthoDB" id="3219854at2759"/>
<feature type="domain" description="DUF6535" evidence="3">
    <location>
        <begin position="48"/>
        <end position="220"/>
    </location>
</feature>
<reference evidence="4 5" key="1">
    <citation type="journal article" date="2014" name="BMC Genomics">
        <title>Genome and secretome analysis of the hemibiotrophic fungal pathogen, Moniliophthora roreri, which causes frosty pod rot disease of cacao: mechanisms of the biotrophic and necrotrophic phases.</title>
        <authorList>
            <person name="Meinhardt L.W."/>
            <person name="Costa G.G.L."/>
            <person name="Thomazella D.P.T."/>
            <person name="Teixeira P.J.P.L."/>
            <person name="Carazzolle M.F."/>
            <person name="Schuster S.C."/>
            <person name="Carlson J.E."/>
            <person name="Guiltinan M.J."/>
            <person name="Mieczkowski P."/>
            <person name="Farmer A."/>
            <person name="Ramaraj T."/>
            <person name="Crozier J."/>
            <person name="Davis R.E."/>
            <person name="Shao J."/>
            <person name="Melnick R.L."/>
            <person name="Pereira G.A.G."/>
            <person name="Bailey B.A."/>
        </authorList>
    </citation>
    <scope>NUCLEOTIDE SEQUENCE [LARGE SCALE GENOMIC DNA]</scope>
    <source>
        <strain evidence="4 5">MCA 2997</strain>
    </source>
</reference>
<keyword evidence="5" id="KW-1185">Reference proteome</keyword>
<comment type="caution">
    <text evidence="4">The sequence shown here is derived from an EMBL/GenBank/DDBJ whole genome shotgun (WGS) entry which is preliminary data.</text>
</comment>
<dbReference type="KEGG" id="mrr:Moror_4921"/>
<gene>
    <name evidence="4" type="ORF">Moror_4921</name>
</gene>